<keyword evidence="1" id="KW-0472">Membrane</keyword>
<proteinExistence type="predicted"/>
<dbReference type="AlphaFoldDB" id="A0A392UIH7"/>
<feature type="transmembrane region" description="Helical" evidence="1">
    <location>
        <begin position="12"/>
        <end position="32"/>
    </location>
</feature>
<organism evidence="2 3">
    <name type="scientific">Trifolium medium</name>
    <dbReference type="NCBI Taxonomy" id="97028"/>
    <lineage>
        <taxon>Eukaryota</taxon>
        <taxon>Viridiplantae</taxon>
        <taxon>Streptophyta</taxon>
        <taxon>Embryophyta</taxon>
        <taxon>Tracheophyta</taxon>
        <taxon>Spermatophyta</taxon>
        <taxon>Magnoliopsida</taxon>
        <taxon>eudicotyledons</taxon>
        <taxon>Gunneridae</taxon>
        <taxon>Pentapetalae</taxon>
        <taxon>rosids</taxon>
        <taxon>fabids</taxon>
        <taxon>Fabales</taxon>
        <taxon>Fabaceae</taxon>
        <taxon>Papilionoideae</taxon>
        <taxon>50 kb inversion clade</taxon>
        <taxon>NPAAA clade</taxon>
        <taxon>Hologalegina</taxon>
        <taxon>IRL clade</taxon>
        <taxon>Trifolieae</taxon>
        <taxon>Trifolium</taxon>
    </lineage>
</organism>
<comment type="caution">
    <text evidence="2">The sequence shown here is derived from an EMBL/GenBank/DDBJ whole genome shotgun (WGS) entry which is preliminary data.</text>
</comment>
<evidence type="ECO:0000256" key="1">
    <source>
        <dbReference type="SAM" id="Phobius"/>
    </source>
</evidence>
<dbReference type="PROSITE" id="PS51257">
    <property type="entry name" value="PROKAR_LIPOPROTEIN"/>
    <property type="match status" value="1"/>
</dbReference>
<evidence type="ECO:0000313" key="3">
    <source>
        <dbReference type="Proteomes" id="UP000265520"/>
    </source>
</evidence>
<name>A0A392UIH7_9FABA</name>
<dbReference type="EMBL" id="LXQA010824186">
    <property type="protein sequence ID" value="MCI72728.1"/>
    <property type="molecule type" value="Genomic_DNA"/>
</dbReference>
<keyword evidence="3" id="KW-1185">Reference proteome</keyword>
<evidence type="ECO:0000313" key="2">
    <source>
        <dbReference type="EMBL" id="MCI72728.1"/>
    </source>
</evidence>
<accession>A0A392UIH7</accession>
<sequence length="37" mass="4081">MKNLSSSSLPLARVLPFSLALALACFYVLWLLKGKKT</sequence>
<protein>
    <submittedName>
        <fullName evidence="2">Uncharacterized protein</fullName>
    </submittedName>
</protein>
<keyword evidence="1" id="KW-1133">Transmembrane helix</keyword>
<dbReference type="Proteomes" id="UP000265520">
    <property type="component" value="Unassembled WGS sequence"/>
</dbReference>
<keyword evidence="1" id="KW-0812">Transmembrane</keyword>
<reference evidence="2 3" key="1">
    <citation type="journal article" date="2018" name="Front. Plant Sci.">
        <title>Red Clover (Trifolium pratense) and Zigzag Clover (T. medium) - A Picture of Genomic Similarities and Differences.</title>
        <authorList>
            <person name="Dluhosova J."/>
            <person name="Istvanek J."/>
            <person name="Nedelnik J."/>
            <person name="Repkova J."/>
        </authorList>
    </citation>
    <scope>NUCLEOTIDE SEQUENCE [LARGE SCALE GENOMIC DNA]</scope>
    <source>
        <strain evidence="3">cv. 10/8</strain>
        <tissue evidence="2">Leaf</tissue>
    </source>
</reference>